<evidence type="ECO:0000256" key="2">
    <source>
        <dbReference type="ARBA" id="ARBA00008807"/>
    </source>
</evidence>
<evidence type="ECO:0000256" key="6">
    <source>
        <dbReference type="ARBA" id="ARBA00023136"/>
    </source>
</evidence>
<keyword evidence="6 8" id="KW-0472">Membrane</keyword>
<dbReference type="InterPro" id="IPR045035">
    <property type="entry name" value="YSL-like"/>
</dbReference>
<evidence type="ECO:0000256" key="4">
    <source>
        <dbReference type="ARBA" id="ARBA00022692"/>
    </source>
</evidence>
<comment type="subcellular location">
    <subcellularLocation>
        <location evidence="1">Membrane</location>
        <topology evidence="1">Multi-pass membrane protein</topology>
    </subcellularLocation>
</comment>
<evidence type="ECO:0000256" key="7">
    <source>
        <dbReference type="ARBA" id="ARBA00035112"/>
    </source>
</evidence>
<dbReference type="Proteomes" id="UP000076881">
    <property type="component" value="Unassembled WGS sequence"/>
</dbReference>
<sequence>MLIIAFQAMKNAALEIEGQPVPNWISDAISQLSTIRTNAERMCLELTKNRKNPALMKLDPKRDYPERIVAVILDQENTTQGEQSLTAHCPCSGEAAWNSQDPKMLLRFLVYSYVLSKYKRFSVTEDGGCCRLATELAAEESRRLSAPYWDTRNEDYTQPKSARILAELTSLQCWLSKVSCDWLRTVSYTAPPESVYSQVLRMSFQESKKGIVSAACFPTFLLLRALWASSFGTIILLDRHFCSQGWHFNVFHCHLRYVSTAMQKPPYNPIDWDIQETSLQNLQKHQDKASPSLVMMGNSIDGKNSDYTARVLSQKTGCPKAQPHREHDCAENAHHVSIFLSSDHDTLSTAFFAAHRQYAFPVQDRSPEEDVIQRLMGSMHEHPRAATLHSTWRELRASAKALGADKENLAIIGCTTSAMCHGDIGLITYIWRQDSLQPVVNVTSHQCVNWEKLYDWSQDRAVDMLKPGWLIHPTKASTDSDETSVEALATTPAADGPDVPALSDLFVPFADIPDWTGPIVTLRAAVVGVLGGVLVNASNIYIGLRAGWTTSANVLGAIVSFTVLKRASSTFGPHENKIAQTMATASGGMSNVFISGMPALYQLNFLTTPAKDFVRLVILTTIGGYFGLLSIVPFK</sequence>
<dbReference type="EMBL" id="AZHF01000006">
    <property type="protein sequence ID" value="OAA74699.1"/>
    <property type="molecule type" value="Genomic_DNA"/>
</dbReference>
<dbReference type="OrthoDB" id="2107640at2759"/>
<dbReference type="Pfam" id="PF11807">
    <property type="entry name" value="UstYa"/>
    <property type="match status" value="1"/>
</dbReference>
<evidence type="ECO:0000256" key="3">
    <source>
        <dbReference type="ARBA" id="ARBA00022448"/>
    </source>
</evidence>
<dbReference type="GO" id="GO:0043386">
    <property type="term" value="P:mycotoxin biosynthetic process"/>
    <property type="evidence" value="ECO:0007669"/>
    <property type="project" value="InterPro"/>
</dbReference>
<evidence type="ECO:0000256" key="1">
    <source>
        <dbReference type="ARBA" id="ARBA00004141"/>
    </source>
</evidence>
<evidence type="ECO:0000256" key="5">
    <source>
        <dbReference type="ARBA" id="ARBA00022989"/>
    </source>
</evidence>
<dbReference type="InterPro" id="IPR004813">
    <property type="entry name" value="OPT"/>
</dbReference>
<dbReference type="InterPro" id="IPR021765">
    <property type="entry name" value="UstYa-like"/>
</dbReference>
<keyword evidence="3" id="KW-0813">Transport</keyword>
<gene>
    <name evidence="9" type="ORF">LEL_08280</name>
</gene>
<comment type="similarity">
    <text evidence="2">Belongs to the oligopeptide OPT transporter family.</text>
</comment>
<comment type="caution">
    <text evidence="9">The sequence shown here is derived from an EMBL/GenBank/DDBJ whole genome shotgun (WGS) entry which is preliminary data.</text>
</comment>
<keyword evidence="4 8" id="KW-0812">Transmembrane</keyword>
<dbReference type="GO" id="GO:0035673">
    <property type="term" value="F:oligopeptide transmembrane transporter activity"/>
    <property type="evidence" value="ECO:0007669"/>
    <property type="project" value="InterPro"/>
</dbReference>
<dbReference type="Pfam" id="PF03169">
    <property type="entry name" value="OPT"/>
    <property type="match status" value="1"/>
</dbReference>
<keyword evidence="5 8" id="KW-1133">Transmembrane helix</keyword>
<evidence type="ECO:0000256" key="8">
    <source>
        <dbReference type="SAM" id="Phobius"/>
    </source>
</evidence>
<dbReference type="PANTHER" id="PTHR31645">
    <property type="entry name" value="OLIGOPEPTIDE TRANSPORTER YGL114W-RELATED"/>
    <property type="match status" value="1"/>
</dbReference>
<accession>A0A162N2Z8</accession>
<keyword evidence="10" id="KW-1185">Reference proteome</keyword>
<proteinExistence type="inferred from homology"/>
<dbReference type="PANTHER" id="PTHR31645:SF3">
    <property type="entry name" value="OLIGOPEPTIDE TRANSPORTER"/>
    <property type="match status" value="1"/>
</dbReference>
<dbReference type="AlphaFoldDB" id="A0A162N2Z8"/>
<protein>
    <submittedName>
        <fullName evidence="9">Oligopeptide transporter</fullName>
    </submittedName>
</protein>
<reference evidence="9 10" key="1">
    <citation type="journal article" date="2016" name="Genome Biol. Evol.">
        <title>Divergent and convergent evolution of fungal pathogenicity.</title>
        <authorList>
            <person name="Shang Y."/>
            <person name="Xiao G."/>
            <person name="Zheng P."/>
            <person name="Cen K."/>
            <person name="Zhan S."/>
            <person name="Wang C."/>
        </authorList>
    </citation>
    <scope>NUCLEOTIDE SEQUENCE [LARGE SCALE GENOMIC DNA]</scope>
    <source>
        <strain evidence="9 10">RCEF 1005</strain>
    </source>
</reference>
<evidence type="ECO:0000313" key="9">
    <source>
        <dbReference type="EMBL" id="OAA74699.1"/>
    </source>
</evidence>
<feature type="transmembrane region" description="Helical" evidence="8">
    <location>
        <begin position="613"/>
        <end position="634"/>
    </location>
</feature>
<evidence type="ECO:0000313" key="10">
    <source>
        <dbReference type="Proteomes" id="UP000076881"/>
    </source>
</evidence>
<comment type="similarity">
    <text evidence="7">Belongs to the ustYa family.</text>
</comment>
<name>A0A162N2Z8_CORDF</name>
<dbReference type="STRING" id="1081108.A0A162N2Z8"/>
<dbReference type="GO" id="GO:0000329">
    <property type="term" value="C:fungal-type vacuole membrane"/>
    <property type="evidence" value="ECO:0007669"/>
    <property type="project" value="TreeGrafter"/>
</dbReference>
<organism evidence="9 10">
    <name type="scientific">Akanthomyces lecanii RCEF 1005</name>
    <dbReference type="NCBI Taxonomy" id="1081108"/>
    <lineage>
        <taxon>Eukaryota</taxon>
        <taxon>Fungi</taxon>
        <taxon>Dikarya</taxon>
        <taxon>Ascomycota</taxon>
        <taxon>Pezizomycotina</taxon>
        <taxon>Sordariomycetes</taxon>
        <taxon>Hypocreomycetidae</taxon>
        <taxon>Hypocreales</taxon>
        <taxon>Cordycipitaceae</taxon>
        <taxon>Akanthomyces</taxon>
        <taxon>Cordyceps confragosa</taxon>
    </lineage>
</organism>